<feature type="domain" description="DUF5675" evidence="1">
    <location>
        <begin position="5"/>
        <end position="114"/>
    </location>
</feature>
<name>A0A3D6BTQ5_9FLAO</name>
<gene>
    <name evidence="2" type="ORF">DHV22_12025</name>
</gene>
<accession>A0A3D6BTQ5</accession>
<dbReference type="Proteomes" id="UP000263268">
    <property type="component" value="Unassembled WGS sequence"/>
</dbReference>
<dbReference type="AlphaFoldDB" id="A0A3D6BTQ5"/>
<organism evidence="2 3">
    <name type="scientific">Xanthomarina gelatinilytica</name>
    <dbReference type="NCBI Taxonomy" id="1137281"/>
    <lineage>
        <taxon>Bacteria</taxon>
        <taxon>Pseudomonadati</taxon>
        <taxon>Bacteroidota</taxon>
        <taxon>Flavobacteriia</taxon>
        <taxon>Flavobacteriales</taxon>
        <taxon>Flavobacteriaceae</taxon>
        <taxon>Xanthomarina</taxon>
    </lineage>
</organism>
<proteinExistence type="predicted"/>
<dbReference type="EMBL" id="DPRK01000191">
    <property type="protein sequence ID" value="HCY82264.1"/>
    <property type="molecule type" value="Genomic_DNA"/>
</dbReference>
<comment type="caution">
    <text evidence="2">The sequence shown here is derived from an EMBL/GenBank/DDBJ whole genome shotgun (WGS) entry which is preliminary data.</text>
</comment>
<sequence>MELQLLRNQFEGGTNGALFYQRKFICFMIELPWKENAQNISCIPDGRYELALWFTSRFKHHLVVKNVPGRSGILVHAANNASKELRGCLAPVTHLTGIGTGILSRKALVKLLLIFERCRKKKEPMILTITSAVFCNGDGNY</sequence>
<evidence type="ECO:0000313" key="2">
    <source>
        <dbReference type="EMBL" id="HCY82264.1"/>
    </source>
</evidence>
<dbReference type="InterPro" id="IPR043732">
    <property type="entry name" value="DUF5675"/>
</dbReference>
<dbReference type="Pfam" id="PF18925">
    <property type="entry name" value="DUF5675"/>
    <property type="match status" value="1"/>
</dbReference>
<reference evidence="2 3" key="1">
    <citation type="journal article" date="2018" name="Nat. Biotechnol.">
        <title>A standardized bacterial taxonomy based on genome phylogeny substantially revises the tree of life.</title>
        <authorList>
            <person name="Parks D.H."/>
            <person name="Chuvochina M."/>
            <person name="Waite D.W."/>
            <person name="Rinke C."/>
            <person name="Skarshewski A."/>
            <person name="Chaumeil P.A."/>
            <person name="Hugenholtz P."/>
        </authorList>
    </citation>
    <scope>NUCLEOTIDE SEQUENCE [LARGE SCALE GENOMIC DNA]</scope>
    <source>
        <strain evidence="2">UBA10227</strain>
    </source>
</reference>
<evidence type="ECO:0000259" key="1">
    <source>
        <dbReference type="Pfam" id="PF18925"/>
    </source>
</evidence>
<evidence type="ECO:0000313" key="3">
    <source>
        <dbReference type="Proteomes" id="UP000263268"/>
    </source>
</evidence>
<protein>
    <recommendedName>
        <fullName evidence="1">DUF5675 domain-containing protein</fullName>
    </recommendedName>
</protein>